<evidence type="ECO:0000313" key="2">
    <source>
        <dbReference type="WBParaSite" id="RSKR_0000845600.1"/>
    </source>
</evidence>
<sequence>MGDYQNITSSTSSINEEDPKKEEYLDVMCDPKNPRKIDFSEISTAAFNLKDGILKTPCSFANQLSDTLGMKLYLKKEFLQVTGSFKERGARYAMLKLSQEQKINGVIAASAGNHALALSYHGLLLNIPVTVVMPMFAPLMKIYRCRNYGATVILHGHTIQECKDLGLKLCKEKNLTYINGFDHPDVMAGQGTIGLEILEEIKDVSAVIIPVGGGGLIAGVALAIKSLRPHVEIIGVESEECPSFLNAWDNRHDPIHPDQSLADGLAVPIVGQNALFTARGLIDRFITIPESSIALAVLRILEMEKSVVEGAGAVGLAALMSGKLDDLKGKKIVTILTGGNIDSTVLGRTIDRGLAVDGRLIKFDVVVSDRPGGIAELTTKIAQLGASIKEIYHERAWLAQTVFSVRVRIICETRDKEHVEEIQKKLSQSYSQVKFD</sequence>
<evidence type="ECO:0000313" key="1">
    <source>
        <dbReference type="Proteomes" id="UP000095286"/>
    </source>
</evidence>
<dbReference type="Proteomes" id="UP000095286">
    <property type="component" value="Unplaced"/>
</dbReference>
<dbReference type="WBParaSite" id="RSKR_0000845600.1">
    <property type="protein sequence ID" value="RSKR_0000845600.1"/>
    <property type="gene ID" value="RSKR_0000845600"/>
</dbReference>
<name>A0AC35U810_9BILA</name>
<accession>A0AC35U810</accession>
<organism evidence="1 2">
    <name type="scientific">Rhabditophanes sp. KR3021</name>
    <dbReference type="NCBI Taxonomy" id="114890"/>
    <lineage>
        <taxon>Eukaryota</taxon>
        <taxon>Metazoa</taxon>
        <taxon>Ecdysozoa</taxon>
        <taxon>Nematoda</taxon>
        <taxon>Chromadorea</taxon>
        <taxon>Rhabditida</taxon>
        <taxon>Tylenchina</taxon>
        <taxon>Panagrolaimomorpha</taxon>
        <taxon>Strongyloidoidea</taxon>
        <taxon>Alloionematidae</taxon>
        <taxon>Rhabditophanes</taxon>
    </lineage>
</organism>
<reference evidence="2" key="1">
    <citation type="submission" date="2016-11" db="UniProtKB">
        <authorList>
            <consortium name="WormBaseParasite"/>
        </authorList>
    </citation>
    <scope>IDENTIFICATION</scope>
    <source>
        <strain evidence="2">KR3021</strain>
    </source>
</reference>
<protein>
    <submittedName>
        <fullName evidence="2">PALP domain-containing protein</fullName>
    </submittedName>
</protein>
<proteinExistence type="predicted"/>